<dbReference type="Gene3D" id="3.30.450.20">
    <property type="entry name" value="PAS domain"/>
    <property type="match status" value="2"/>
</dbReference>
<keyword evidence="6 11" id="KW-1133">Transmembrane helix</keyword>
<evidence type="ECO:0000313" key="15">
    <source>
        <dbReference type="Proteomes" id="UP000604481"/>
    </source>
</evidence>
<comment type="similarity">
    <text evidence="9">Belongs to the methyl-accepting chemotaxis (MCP) protein family.</text>
</comment>
<sequence length="628" mass="67696">MLNTLRGKLIIFIAGLTLILASILTLGAYLKMRTEIVETSLNHEIIGTAAGYDVVLRNWINEKKMIISALATSIAHAPDPMPALTQAAQSSTFDSTYMGKPDKQMITSRDLKLPDGYDPTGRPWYVQTVKEDKTVLTPPYVDAGTKQLIVTFAAPVKKDGQLLGVVGADIMLDAIVKDVLNIHLTGDGYAMLLGKDGKVLVHSDQSLISKDASELSPIFAKDSLAALAAGKALGQAEISGQAKFVYADEIEGSETYLVFVIDKGKALAPLNQLLSIAVITLVIVLLIIVPLASLQVNRMMKGLLKVRDGMREISQGEGDLTRKIDVHGTDEIAQTAQAFNAFTDKLRQMFLDIRKESENLTRGVNEINQVLDTLAQDSQTLADLASGNAATIEEITVSISHIADNSREANELVNSTGALSSESTRTVREVASEVGKSADEVQNLSALLDRLSTRSEEISGIIRVIKDIADQTNLLALNAAIEAARAGEQGRGFAVVADEVRKLAERTGQATLEITGMIEGIRGETDAAVHNMQSTVAAVQNGVSLSDNAASKIDLIRDNMSLVMQKMGEIAHSTSEQQDATTLMAQSAENITNQMQQSDAALQRATRSVHQLNELANFLLQMFGKFRL</sequence>
<dbReference type="InterPro" id="IPR029151">
    <property type="entry name" value="Sensor-like_sf"/>
</dbReference>
<evidence type="ECO:0000256" key="5">
    <source>
        <dbReference type="ARBA" id="ARBA00022692"/>
    </source>
</evidence>
<keyword evidence="7 11" id="KW-0472">Membrane</keyword>
<dbReference type="PROSITE" id="PS50885">
    <property type="entry name" value="HAMP"/>
    <property type="match status" value="1"/>
</dbReference>
<evidence type="ECO:0000259" key="13">
    <source>
        <dbReference type="PROSITE" id="PS50885"/>
    </source>
</evidence>
<dbReference type="InterPro" id="IPR003660">
    <property type="entry name" value="HAMP_dom"/>
</dbReference>
<evidence type="ECO:0000256" key="11">
    <source>
        <dbReference type="SAM" id="Phobius"/>
    </source>
</evidence>
<dbReference type="Proteomes" id="UP000604481">
    <property type="component" value="Unassembled WGS sequence"/>
</dbReference>
<dbReference type="PANTHER" id="PTHR32089:SF39">
    <property type="entry name" value="METHYL-ACCEPTING CHEMOTAXIS PROTEIN HLYB"/>
    <property type="match status" value="1"/>
</dbReference>
<evidence type="ECO:0000256" key="6">
    <source>
        <dbReference type="ARBA" id="ARBA00022989"/>
    </source>
</evidence>
<feature type="transmembrane region" description="Helical" evidence="11">
    <location>
        <begin position="9"/>
        <end position="30"/>
    </location>
</feature>
<dbReference type="InterPro" id="IPR004089">
    <property type="entry name" value="MCPsignal_dom"/>
</dbReference>
<dbReference type="CDD" id="cd12912">
    <property type="entry name" value="PDC2_MCP_like"/>
    <property type="match status" value="1"/>
</dbReference>
<dbReference type="EMBL" id="JADFUA010000012">
    <property type="protein sequence ID" value="MBE9610676.1"/>
    <property type="molecule type" value="Genomic_DNA"/>
</dbReference>
<evidence type="ECO:0000256" key="2">
    <source>
        <dbReference type="ARBA" id="ARBA00022475"/>
    </source>
</evidence>
<feature type="domain" description="HAMP" evidence="13">
    <location>
        <begin position="297"/>
        <end position="351"/>
    </location>
</feature>
<evidence type="ECO:0000256" key="9">
    <source>
        <dbReference type="ARBA" id="ARBA00029447"/>
    </source>
</evidence>
<reference evidence="14 15" key="1">
    <citation type="submission" date="2020-10" db="EMBL/GenBank/DDBJ databases">
        <title>The genome sequence of Chitinilyticum litopenaei 4Y14.</title>
        <authorList>
            <person name="Liu Y."/>
        </authorList>
    </citation>
    <scope>NUCLEOTIDE SEQUENCE [LARGE SCALE GENOMIC DNA]</scope>
    <source>
        <strain evidence="14 15">4Y14</strain>
    </source>
</reference>
<gene>
    <name evidence="14" type="ORF">INR99_15145</name>
</gene>
<dbReference type="GO" id="GO:0007165">
    <property type="term" value="P:signal transduction"/>
    <property type="evidence" value="ECO:0007669"/>
    <property type="project" value="UniProtKB-KW"/>
</dbReference>
<accession>A0A8J7K2M6</accession>
<dbReference type="CDD" id="cd06225">
    <property type="entry name" value="HAMP"/>
    <property type="match status" value="1"/>
</dbReference>
<dbReference type="AlphaFoldDB" id="A0A8J7K2M6"/>
<dbReference type="PANTHER" id="PTHR32089">
    <property type="entry name" value="METHYL-ACCEPTING CHEMOTAXIS PROTEIN MCPB"/>
    <property type="match status" value="1"/>
</dbReference>
<dbReference type="Pfam" id="PF02743">
    <property type="entry name" value="dCache_1"/>
    <property type="match status" value="1"/>
</dbReference>
<feature type="domain" description="Methyl-accepting transducer" evidence="12">
    <location>
        <begin position="356"/>
        <end position="592"/>
    </location>
</feature>
<comment type="caution">
    <text evidence="14">The sequence shown here is derived from an EMBL/GenBank/DDBJ whole genome shotgun (WGS) entry which is preliminary data.</text>
</comment>
<keyword evidence="15" id="KW-1185">Reference proteome</keyword>
<dbReference type="Gene3D" id="1.10.287.950">
    <property type="entry name" value="Methyl-accepting chemotaxis protein"/>
    <property type="match status" value="1"/>
</dbReference>
<dbReference type="CDD" id="cd11386">
    <property type="entry name" value="MCP_signal"/>
    <property type="match status" value="1"/>
</dbReference>
<comment type="subcellular location">
    <subcellularLocation>
        <location evidence="1">Cell membrane</location>
        <topology evidence="1">Multi-pass membrane protein</topology>
    </subcellularLocation>
</comment>
<evidence type="ECO:0000256" key="10">
    <source>
        <dbReference type="PROSITE-ProRule" id="PRU00284"/>
    </source>
</evidence>
<dbReference type="GO" id="GO:0006935">
    <property type="term" value="P:chemotaxis"/>
    <property type="evidence" value="ECO:0007669"/>
    <property type="project" value="UniProtKB-KW"/>
</dbReference>
<name>A0A8J7K2M6_9NEIS</name>
<dbReference type="Pfam" id="PF00015">
    <property type="entry name" value="MCPsignal"/>
    <property type="match status" value="1"/>
</dbReference>
<evidence type="ECO:0000256" key="4">
    <source>
        <dbReference type="ARBA" id="ARBA00022500"/>
    </source>
</evidence>
<dbReference type="FunFam" id="1.10.287.950:FF:000001">
    <property type="entry name" value="Methyl-accepting chemotaxis sensory transducer"/>
    <property type="match status" value="1"/>
</dbReference>
<dbReference type="SUPFAM" id="SSF58104">
    <property type="entry name" value="Methyl-accepting chemotaxis protein (MCP) signaling domain"/>
    <property type="match status" value="1"/>
</dbReference>
<evidence type="ECO:0000256" key="7">
    <source>
        <dbReference type="ARBA" id="ARBA00023136"/>
    </source>
</evidence>
<organism evidence="14 15">
    <name type="scientific">Chitinilyticum piscinae</name>
    <dbReference type="NCBI Taxonomy" id="2866724"/>
    <lineage>
        <taxon>Bacteria</taxon>
        <taxon>Pseudomonadati</taxon>
        <taxon>Pseudomonadota</taxon>
        <taxon>Betaproteobacteria</taxon>
        <taxon>Neisseriales</taxon>
        <taxon>Chitinibacteraceae</taxon>
        <taxon>Chitinilyticum</taxon>
    </lineage>
</organism>
<evidence type="ECO:0000256" key="3">
    <source>
        <dbReference type="ARBA" id="ARBA00022481"/>
    </source>
</evidence>
<keyword evidence="2" id="KW-1003">Cell membrane</keyword>
<dbReference type="InterPro" id="IPR033479">
    <property type="entry name" value="dCache_1"/>
</dbReference>
<dbReference type="SMART" id="SM00304">
    <property type="entry name" value="HAMP"/>
    <property type="match status" value="1"/>
</dbReference>
<evidence type="ECO:0000259" key="12">
    <source>
        <dbReference type="PROSITE" id="PS50111"/>
    </source>
</evidence>
<keyword evidence="5 11" id="KW-0812">Transmembrane</keyword>
<dbReference type="Pfam" id="PF00672">
    <property type="entry name" value="HAMP"/>
    <property type="match status" value="1"/>
</dbReference>
<evidence type="ECO:0000256" key="8">
    <source>
        <dbReference type="ARBA" id="ARBA00023224"/>
    </source>
</evidence>
<feature type="transmembrane region" description="Helical" evidence="11">
    <location>
        <begin position="273"/>
        <end position="294"/>
    </location>
</feature>
<dbReference type="SMART" id="SM00283">
    <property type="entry name" value="MA"/>
    <property type="match status" value="1"/>
</dbReference>
<protein>
    <submittedName>
        <fullName evidence="14">Methyl-accepting chemotaxis protein</fullName>
    </submittedName>
</protein>
<dbReference type="CDD" id="cd12913">
    <property type="entry name" value="PDC1_MCP_like"/>
    <property type="match status" value="1"/>
</dbReference>
<keyword evidence="3" id="KW-0488">Methylation</keyword>
<evidence type="ECO:0000313" key="14">
    <source>
        <dbReference type="EMBL" id="MBE9610676.1"/>
    </source>
</evidence>
<dbReference type="GO" id="GO:0005886">
    <property type="term" value="C:plasma membrane"/>
    <property type="evidence" value="ECO:0007669"/>
    <property type="project" value="UniProtKB-SubCell"/>
</dbReference>
<dbReference type="SUPFAM" id="SSF103190">
    <property type="entry name" value="Sensory domain-like"/>
    <property type="match status" value="1"/>
</dbReference>
<keyword evidence="4" id="KW-0145">Chemotaxis</keyword>
<dbReference type="RefSeq" id="WP_194117226.1">
    <property type="nucleotide sequence ID" value="NZ_JADFUA010000012.1"/>
</dbReference>
<proteinExistence type="inferred from homology"/>
<evidence type="ECO:0000256" key="1">
    <source>
        <dbReference type="ARBA" id="ARBA00004651"/>
    </source>
</evidence>
<dbReference type="PROSITE" id="PS50111">
    <property type="entry name" value="CHEMOTAXIS_TRANSDUC_2"/>
    <property type="match status" value="1"/>
</dbReference>
<keyword evidence="8 10" id="KW-0807">Transducer</keyword>